<dbReference type="SUPFAM" id="SSF55961">
    <property type="entry name" value="Bet v1-like"/>
    <property type="match status" value="1"/>
</dbReference>
<dbReference type="InterPro" id="IPR023393">
    <property type="entry name" value="START-like_dom_sf"/>
</dbReference>
<sequence length="226" mass="25200">MHIEGTYTLQASPEEVWQCLTDKEVLQQALTSLEQLEERENNRYGLALNIRQAPLAGIYTGQITITEQQYPYYCRFIITEGEGQRGIGGEGTLHLNERNGNTIIAYQGKLTFGKSVPSLVARGAAKLLTQQFFITLAEQLRLKRSAASGGSTTTNDIVLLTSHTSMNEQEPQSLALRFVRLLRIGKGNADEERLWATRLRQASILSALLILVWVGTRLPRKARAQA</sequence>
<gene>
    <name evidence="1" type="ORF">KSX_17650</name>
</gene>
<dbReference type="Proteomes" id="UP000612362">
    <property type="component" value="Unassembled WGS sequence"/>
</dbReference>
<keyword evidence="2" id="KW-1185">Reference proteome</keyword>
<organism evidence="1 2">
    <name type="scientific">Ktedonospora formicarum</name>
    <dbReference type="NCBI Taxonomy" id="2778364"/>
    <lineage>
        <taxon>Bacteria</taxon>
        <taxon>Bacillati</taxon>
        <taxon>Chloroflexota</taxon>
        <taxon>Ktedonobacteria</taxon>
        <taxon>Ktedonobacterales</taxon>
        <taxon>Ktedonobacteraceae</taxon>
        <taxon>Ktedonospora</taxon>
    </lineage>
</organism>
<dbReference type="PANTHER" id="PTHR38588">
    <property type="entry name" value="BLL0334 PROTEIN"/>
    <property type="match status" value="1"/>
</dbReference>
<protein>
    <recommendedName>
        <fullName evidence="3">Carbon monoxide dehydrogenase subunit G</fullName>
    </recommendedName>
</protein>
<reference evidence="1" key="1">
    <citation type="submission" date="2020-10" db="EMBL/GenBank/DDBJ databases">
        <title>Taxonomic study of unclassified bacteria belonging to the class Ktedonobacteria.</title>
        <authorList>
            <person name="Yabe S."/>
            <person name="Wang C.M."/>
            <person name="Zheng Y."/>
            <person name="Sakai Y."/>
            <person name="Cavaletti L."/>
            <person name="Monciardini P."/>
            <person name="Donadio S."/>
        </authorList>
    </citation>
    <scope>NUCLEOTIDE SEQUENCE</scope>
    <source>
        <strain evidence="1">SOSP1-1</strain>
    </source>
</reference>
<dbReference type="Gene3D" id="3.30.530.20">
    <property type="match status" value="1"/>
</dbReference>
<accession>A0A8J3MP97</accession>
<dbReference type="EMBL" id="BNJF01000001">
    <property type="protein sequence ID" value="GHO43602.1"/>
    <property type="molecule type" value="Genomic_DNA"/>
</dbReference>
<dbReference type="PANTHER" id="PTHR38588:SF1">
    <property type="entry name" value="BLL0334 PROTEIN"/>
    <property type="match status" value="1"/>
</dbReference>
<name>A0A8J3MP97_9CHLR</name>
<dbReference type="Pfam" id="PF06240">
    <property type="entry name" value="COXG"/>
    <property type="match status" value="1"/>
</dbReference>
<proteinExistence type="predicted"/>
<dbReference type="RefSeq" id="WP_220193063.1">
    <property type="nucleotide sequence ID" value="NZ_BNJF01000001.1"/>
</dbReference>
<dbReference type="AlphaFoldDB" id="A0A8J3MP97"/>
<evidence type="ECO:0000313" key="1">
    <source>
        <dbReference type="EMBL" id="GHO43602.1"/>
    </source>
</evidence>
<dbReference type="InterPro" id="IPR010419">
    <property type="entry name" value="CO_DH_gsu"/>
</dbReference>
<comment type="caution">
    <text evidence="1">The sequence shown here is derived from an EMBL/GenBank/DDBJ whole genome shotgun (WGS) entry which is preliminary data.</text>
</comment>
<evidence type="ECO:0000313" key="2">
    <source>
        <dbReference type="Proteomes" id="UP000612362"/>
    </source>
</evidence>
<evidence type="ECO:0008006" key="3">
    <source>
        <dbReference type="Google" id="ProtNLM"/>
    </source>
</evidence>